<feature type="region of interest" description="Disordered" evidence="1">
    <location>
        <begin position="478"/>
        <end position="499"/>
    </location>
</feature>
<accession>A0A3N4IHZ2</accession>
<feature type="compositionally biased region" description="Acidic residues" evidence="1">
    <location>
        <begin position="484"/>
        <end position="499"/>
    </location>
</feature>
<reference evidence="2 3" key="1">
    <citation type="journal article" date="2018" name="Nat. Ecol. Evol.">
        <title>Pezizomycetes genomes reveal the molecular basis of ectomycorrhizal truffle lifestyle.</title>
        <authorList>
            <person name="Murat C."/>
            <person name="Payen T."/>
            <person name="Noel B."/>
            <person name="Kuo A."/>
            <person name="Morin E."/>
            <person name="Chen J."/>
            <person name="Kohler A."/>
            <person name="Krizsan K."/>
            <person name="Balestrini R."/>
            <person name="Da Silva C."/>
            <person name="Montanini B."/>
            <person name="Hainaut M."/>
            <person name="Levati E."/>
            <person name="Barry K.W."/>
            <person name="Belfiori B."/>
            <person name="Cichocki N."/>
            <person name="Clum A."/>
            <person name="Dockter R.B."/>
            <person name="Fauchery L."/>
            <person name="Guy J."/>
            <person name="Iotti M."/>
            <person name="Le Tacon F."/>
            <person name="Lindquist E.A."/>
            <person name="Lipzen A."/>
            <person name="Malagnac F."/>
            <person name="Mello A."/>
            <person name="Molinier V."/>
            <person name="Miyauchi S."/>
            <person name="Poulain J."/>
            <person name="Riccioni C."/>
            <person name="Rubini A."/>
            <person name="Sitrit Y."/>
            <person name="Splivallo R."/>
            <person name="Traeger S."/>
            <person name="Wang M."/>
            <person name="Zifcakova L."/>
            <person name="Wipf D."/>
            <person name="Zambonelli A."/>
            <person name="Paolocci F."/>
            <person name="Nowrousian M."/>
            <person name="Ottonello S."/>
            <person name="Baldrian P."/>
            <person name="Spatafora J.W."/>
            <person name="Henrissat B."/>
            <person name="Nagy L.G."/>
            <person name="Aury J.M."/>
            <person name="Wincker P."/>
            <person name="Grigoriev I.V."/>
            <person name="Bonfante P."/>
            <person name="Martin F.M."/>
        </authorList>
    </citation>
    <scope>NUCLEOTIDE SEQUENCE [LARGE SCALE GENOMIC DNA]</scope>
    <source>
        <strain evidence="2 3">RN42</strain>
    </source>
</reference>
<protein>
    <submittedName>
        <fullName evidence="2">Uncharacterized protein</fullName>
    </submittedName>
</protein>
<evidence type="ECO:0000256" key="1">
    <source>
        <dbReference type="SAM" id="MobiDB-lite"/>
    </source>
</evidence>
<evidence type="ECO:0000313" key="2">
    <source>
        <dbReference type="EMBL" id="RPA84318.1"/>
    </source>
</evidence>
<dbReference type="SUPFAM" id="SSF52047">
    <property type="entry name" value="RNI-like"/>
    <property type="match status" value="1"/>
</dbReference>
<dbReference type="AlphaFoldDB" id="A0A3N4IHZ2"/>
<evidence type="ECO:0000313" key="3">
    <source>
        <dbReference type="Proteomes" id="UP000275078"/>
    </source>
</evidence>
<keyword evidence="3" id="KW-1185">Reference proteome</keyword>
<dbReference type="EMBL" id="ML119659">
    <property type="protein sequence ID" value="RPA84318.1"/>
    <property type="molecule type" value="Genomic_DNA"/>
</dbReference>
<sequence length="499" mass="57202">MASESQLYLPYELRVEIIQYLQHEPPEKGRYADPGRPVAGYDSRRVALWALTLTDRLCNKLATPLLYESFMPSVNSLPLLIRTLHSKPELGRYATSLGFYEENNCIPEDPMESLVIHSEQLQDQAVYELAFKRRIEEAGAMVEKAAATFGFTVKKEANLYSFDTNPWLWAFTLLYYLPNLEHIDMTCDEYNKLPEAALWEWLGHEAGRHFVTEGMSSPLCLGRIKTILRARASCEEGREGSLAIGRFLAAITCLPRLQRIDIYRCHFDFAGPLGWWDESHTPSETGLSYTIPPRCLCNLQILDIEMAHFHPEALESIFKLSARLRIVNLIVGPGQGFLDADYFNMEDDTHAVDYFASAFEYLRDSLEELRITVSELHEEWGEGFFLAGDQDACGWIGDLSGFSKLRRLETDWHFWSIPDKAMVDGRPARSDDYLPERLEYLKITGEKGHNPDGEFADYEGPYEKSKDAWRLPTFHKRTYLDIPPSDDEEEDDGDDNSDD</sequence>
<dbReference type="Proteomes" id="UP000275078">
    <property type="component" value="Unassembled WGS sequence"/>
</dbReference>
<organism evidence="2 3">
    <name type="scientific">Ascobolus immersus RN42</name>
    <dbReference type="NCBI Taxonomy" id="1160509"/>
    <lineage>
        <taxon>Eukaryota</taxon>
        <taxon>Fungi</taxon>
        <taxon>Dikarya</taxon>
        <taxon>Ascomycota</taxon>
        <taxon>Pezizomycotina</taxon>
        <taxon>Pezizomycetes</taxon>
        <taxon>Pezizales</taxon>
        <taxon>Ascobolaceae</taxon>
        <taxon>Ascobolus</taxon>
    </lineage>
</organism>
<gene>
    <name evidence="2" type="ORF">BJ508DRAFT_412722</name>
</gene>
<name>A0A3N4IHZ2_ASCIM</name>
<proteinExistence type="predicted"/>